<dbReference type="Pfam" id="PF02511">
    <property type="entry name" value="Thy1"/>
    <property type="match status" value="2"/>
</dbReference>
<reference evidence="1 2" key="1">
    <citation type="journal article" date="2018" name="Nat. Biotechnol.">
        <title>A standardized bacterial taxonomy based on genome phylogeny substantially revises the tree of life.</title>
        <authorList>
            <person name="Parks D.H."/>
            <person name="Chuvochina M."/>
            <person name="Waite D.W."/>
            <person name="Rinke C."/>
            <person name="Skarshewski A."/>
            <person name="Chaumeil P.A."/>
            <person name="Hugenholtz P."/>
        </authorList>
    </citation>
    <scope>NUCLEOTIDE SEQUENCE [LARGE SCALE GENOMIC DNA]</scope>
    <source>
        <strain evidence="1">UBA9956</strain>
    </source>
</reference>
<comment type="caution">
    <text evidence="1">The sequence shown here is derived from an EMBL/GenBank/DDBJ whole genome shotgun (WGS) entry which is preliminary data.</text>
</comment>
<organism evidence="1 2">
    <name type="scientific">candidate division WOR-3 bacterium</name>
    <dbReference type="NCBI Taxonomy" id="2052148"/>
    <lineage>
        <taxon>Bacteria</taxon>
        <taxon>Bacteria division WOR-3</taxon>
    </lineage>
</organism>
<dbReference type="InterPro" id="IPR036098">
    <property type="entry name" value="Thymidylate_synthase_ThyX_sf"/>
</dbReference>
<accession>A0A350H8F2</accession>
<dbReference type="GO" id="GO:0050660">
    <property type="term" value="F:flavin adenine dinucleotide binding"/>
    <property type="evidence" value="ECO:0007669"/>
    <property type="project" value="InterPro"/>
</dbReference>
<proteinExistence type="predicted"/>
<dbReference type="Gene3D" id="3.30.1360.170">
    <property type="match status" value="2"/>
</dbReference>
<dbReference type="PROSITE" id="PS51331">
    <property type="entry name" value="THYX"/>
    <property type="match status" value="2"/>
</dbReference>
<dbReference type="EMBL" id="DMZY01000042">
    <property type="protein sequence ID" value="HAV91818.1"/>
    <property type="molecule type" value="Genomic_DNA"/>
</dbReference>
<gene>
    <name evidence="1" type="ORF">DCW38_01375</name>
</gene>
<dbReference type="AlphaFoldDB" id="A0A350H8F2"/>
<dbReference type="GO" id="GO:0006231">
    <property type="term" value="P:dTMP biosynthetic process"/>
    <property type="evidence" value="ECO:0007669"/>
    <property type="project" value="InterPro"/>
</dbReference>
<dbReference type="Proteomes" id="UP000264062">
    <property type="component" value="Unassembled WGS sequence"/>
</dbReference>
<dbReference type="PANTHER" id="PTHR34934">
    <property type="entry name" value="FLAVIN-DEPENDENT THYMIDYLATE SYNTHASE"/>
    <property type="match status" value="1"/>
</dbReference>
<dbReference type="GO" id="GO:0004799">
    <property type="term" value="F:thymidylate synthase activity"/>
    <property type="evidence" value="ECO:0007669"/>
    <property type="project" value="TreeGrafter"/>
</dbReference>
<dbReference type="PANTHER" id="PTHR34934:SF1">
    <property type="entry name" value="FLAVIN-DEPENDENT THYMIDYLATE SYNTHASE"/>
    <property type="match status" value="1"/>
</dbReference>
<dbReference type="InterPro" id="IPR003669">
    <property type="entry name" value="Thymidylate_synthase_ThyX"/>
</dbReference>
<evidence type="ECO:0000313" key="1">
    <source>
        <dbReference type="EMBL" id="HAV91818.1"/>
    </source>
</evidence>
<dbReference type="GO" id="GO:0050797">
    <property type="term" value="F:thymidylate synthase (FAD) activity"/>
    <property type="evidence" value="ECO:0007669"/>
    <property type="project" value="InterPro"/>
</dbReference>
<dbReference type="CDD" id="cd20175">
    <property type="entry name" value="ThyX"/>
    <property type="match status" value="2"/>
</dbReference>
<evidence type="ECO:0000313" key="2">
    <source>
        <dbReference type="Proteomes" id="UP000264062"/>
    </source>
</evidence>
<protein>
    <recommendedName>
        <fullName evidence="3">Thymidylate synthase (FAD)</fullName>
    </recommendedName>
</protein>
<dbReference type="SUPFAM" id="SSF69796">
    <property type="entry name" value="Thymidylate synthase-complementing protein Thy1"/>
    <property type="match status" value="2"/>
</dbReference>
<sequence length="445" mass="51239">MKIILSGYNVDRDALKESSATPETISAAYARISRSEKTIPELRREARADVAKARASNEKIVFGLGHSSIAEHAVFNFDLMGISRIAIEYIQSHRIASYTEKSQRYVSLASGYHIPEELESNGKLQNEYRKFCDMCFDSYFKAQKVLSEKDLSRTKTNEDARYMLPLATYTQCGLTINGRSLEYLISNLRSQNSAELENIGKMMLSEIEGIAPSIIKYTSGRNIFKKESAVIKYSFPNDNLQIISFDKNQESSVISALKFRKHGTKFNARFKAGDEEKEELKRLLFSLNEFDRVPREFEFPEITFIVYCSASCFAQLKRHRMSTVIPQSYSYREKPFIPHSFRNTPLEEMLINLHKKSVSLSRKMESINPDILQYTALNASKRAVLVKMNCRELYHFVRLRSDKHAQLEIREISDKLAFEANRISPVLYSYLSGKDEFKILKEKSV</sequence>
<dbReference type="GO" id="GO:0070402">
    <property type="term" value="F:NADPH binding"/>
    <property type="evidence" value="ECO:0007669"/>
    <property type="project" value="TreeGrafter"/>
</dbReference>
<name>A0A350H8F2_UNCW3</name>
<evidence type="ECO:0008006" key="3">
    <source>
        <dbReference type="Google" id="ProtNLM"/>
    </source>
</evidence>